<evidence type="ECO:0000313" key="3">
    <source>
        <dbReference type="Proteomes" id="UP000033054"/>
    </source>
</evidence>
<feature type="domain" description="NAD(P)-binding" evidence="1">
    <location>
        <begin position="7"/>
        <end position="199"/>
    </location>
</feature>
<dbReference type="PANTHER" id="PTHR43355:SF2">
    <property type="entry name" value="FLAVIN REDUCTASE (NADPH)"/>
    <property type="match status" value="1"/>
</dbReference>
<dbReference type="PANTHER" id="PTHR43355">
    <property type="entry name" value="FLAVIN REDUCTASE (NADPH)"/>
    <property type="match status" value="1"/>
</dbReference>
<dbReference type="RefSeq" id="WP_046573849.1">
    <property type="nucleotide sequence ID" value="NZ_CP010429.1"/>
</dbReference>
<accession>A0A0E3V6V2</accession>
<dbReference type="SUPFAM" id="SSF51735">
    <property type="entry name" value="NAD(P)-binding Rossmann-fold domains"/>
    <property type="match status" value="1"/>
</dbReference>
<dbReference type="InterPro" id="IPR051606">
    <property type="entry name" value="Polyketide_Oxido-like"/>
</dbReference>
<dbReference type="HOGENOM" id="CLU_025711_3_1_10"/>
<dbReference type="Pfam" id="PF13460">
    <property type="entry name" value="NAD_binding_10"/>
    <property type="match status" value="1"/>
</dbReference>
<sequence length="214" mass="22903">MKLAIIGASGFVGSALVEESLNRGHVVTAIVRHPEKITVTHPNLTVRQGDVQDANTVAQLVAGHDAVLSAYNAGWTNPNLYDDFLNGSETIEKGTEASGVKRLLVVGGAGSLEVAPGVQLVDTPEFPAAYKPGATAARDYLNILRKNTSLDWTFLSPAINLAPGERTGKFRLGTDQLVFNEKGESTISVTDLAVAVLDEIEKPQFIQKRFTLGY</sequence>
<dbReference type="Gene3D" id="3.40.50.720">
    <property type="entry name" value="NAD(P)-binding Rossmann-like Domain"/>
    <property type="match status" value="1"/>
</dbReference>
<dbReference type="EMBL" id="CP010429">
    <property type="protein sequence ID" value="AKD55357.1"/>
    <property type="molecule type" value="Genomic_DNA"/>
</dbReference>
<name>A0A0E3V6V2_9BACT</name>
<dbReference type="AlphaFoldDB" id="A0A0E3V6V2"/>
<dbReference type="CDD" id="cd05244">
    <property type="entry name" value="BVR-B_like_SDR_a"/>
    <property type="match status" value="1"/>
</dbReference>
<gene>
    <name evidence="2" type="ORF">SD10_11065</name>
</gene>
<dbReference type="STRING" id="1379870.SD10_11065"/>
<evidence type="ECO:0000259" key="1">
    <source>
        <dbReference type="Pfam" id="PF13460"/>
    </source>
</evidence>
<dbReference type="InterPro" id="IPR016040">
    <property type="entry name" value="NAD(P)-bd_dom"/>
</dbReference>
<dbReference type="OrthoDB" id="9785372at2"/>
<keyword evidence="3" id="KW-1185">Reference proteome</keyword>
<evidence type="ECO:0000313" key="2">
    <source>
        <dbReference type="EMBL" id="AKD55357.1"/>
    </source>
</evidence>
<proteinExistence type="predicted"/>
<dbReference type="KEGG" id="srd:SD10_11065"/>
<organism evidence="2 3">
    <name type="scientific">Spirosoma radiotolerans</name>
    <dbReference type="NCBI Taxonomy" id="1379870"/>
    <lineage>
        <taxon>Bacteria</taxon>
        <taxon>Pseudomonadati</taxon>
        <taxon>Bacteroidota</taxon>
        <taxon>Cytophagia</taxon>
        <taxon>Cytophagales</taxon>
        <taxon>Cytophagaceae</taxon>
        <taxon>Spirosoma</taxon>
    </lineage>
</organism>
<reference evidence="2 3" key="1">
    <citation type="journal article" date="2014" name="Curr. Microbiol.">
        <title>Spirosoma radiotolerans sp. nov., a gamma-radiation-resistant bacterium isolated from gamma ray-irradiated soil.</title>
        <authorList>
            <person name="Lee J.J."/>
            <person name="Srinivasan S."/>
            <person name="Lim S."/>
            <person name="Joe M."/>
            <person name="Im S."/>
            <person name="Bae S.I."/>
            <person name="Park K.R."/>
            <person name="Han J.H."/>
            <person name="Park S.H."/>
            <person name="Joo B.M."/>
            <person name="Park S.J."/>
            <person name="Kim M.K."/>
        </authorList>
    </citation>
    <scope>NUCLEOTIDE SEQUENCE [LARGE SCALE GENOMIC DNA]</scope>
    <source>
        <strain evidence="2 3">DG5A</strain>
    </source>
</reference>
<dbReference type="InterPro" id="IPR036291">
    <property type="entry name" value="NAD(P)-bd_dom_sf"/>
</dbReference>
<protein>
    <submittedName>
        <fullName evidence="2">3-beta hydroxysteroid dehydrogenase</fullName>
    </submittedName>
</protein>
<dbReference type="Proteomes" id="UP000033054">
    <property type="component" value="Chromosome"/>
</dbReference>
<dbReference type="GO" id="GO:0016646">
    <property type="term" value="F:oxidoreductase activity, acting on the CH-NH group of donors, NAD or NADP as acceptor"/>
    <property type="evidence" value="ECO:0007669"/>
    <property type="project" value="TreeGrafter"/>
</dbReference>
<dbReference type="PATRIC" id="fig|1379870.5.peg.2409"/>